<dbReference type="Pfam" id="PF10373">
    <property type="entry name" value="EST1_DNA_bind"/>
    <property type="match status" value="1"/>
</dbReference>
<sequence length="1121" mass="126412">MSAPSSRERAQRLYEKNIELENKRRRSAQARIPSDPNAWQQMRENYEVIILEDHAFSEQHNIEYALWQLHYRRIEELRAHFSAAISSTGSNISQGLKVPPRTDRVTKIRLQFKTFLSEATGFYHELILKIRAKYGLPLGNFAEDSENRVMDKDGKKSAEVKKGLVSCHRCLIYLGDLARYKGLYGEGDSKSREYAAASSYYLQAAALWPSSGNPHHQLAILASYSGDELAAVYRYFRSLAVDSPFSTARDNLIVAFEKNRQSYSQMSGDVKASVPKESTRLTGKGRTKGEVKLASKDTDSEASPLKESASSVQEKLKSFCTRFVRLNGILFTRTSLETFAEILALVSSGLYELLSSGPEEQLNFGSDVTENALFIVRLMAILIFTIHNLKKETENQTYAEIVQRAALLQNAFTAVFELTGHIIERCTQLTDPSSSYLLPGILVFVEWLACCPDIAASNDVDERQAIVRSQFWIYCISFLNKILTLGPMSIDDDEDVTCFFNMSRYDEGETENRLALWEDSELRGFLPLLPAQTILDFSRMHTLGGDGIKERKARVKRILAAGKALANIVTVDKKTVSFDSKVKKFVIGVEPLDDDVTFTSYSDMPKTNDIMQEIQAEKTMNLGVLQPNQQLYIDEEEEEEVIVFKPVVNEKKSDVIGSNWMSSDGLKPEHSATASDLQFYGGFHLAPPDNLRQQCTFDSSSQVPVSVGNMLPHQLQPIHSHVSKQLMDEASIANSMKGLRVSENGHFMHHEMQENMSISLPTARPIPFQQSVNISTSGMFYNHTKAPEAVIPSKIDSIASSGITIDSMAVKASSALPAVARKNPVSRPVRHLGPPPGFSPVPSKQVTAPISGSDMNTENPLMDDYSWLDGYQLPSSTKGSGLGSSINYPSHANPQYMSNNNGLNGTYSWFLRMIPVNVLPPFATKFELQLRSLVIVECFLLENGWPWLLAGTCYYTNNMELFCRRKRNIERSLWWEIRVLATGSYNWSSGTEGIPDMRNTSTPFSSLYAESFVRLLEEDETMQTMPKSTHSEYNSSAEPIQYEEQIVDKKQKKRKANEDREEVSRIISALKKSDDRGPSVKDCREILMKLLHFEHPLYFVATNALCKRREYRNLWIEWIVM</sequence>
<organism evidence="5 6">
    <name type="scientific">Acer negundo</name>
    <name type="common">Box elder</name>
    <dbReference type="NCBI Taxonomy" id="4023"/>
    <lineage>
        <taxon>Eukaryota</taxon>
        <taxon>Viridiplantae</taxon>
        <taxon>Streptophyta</taxon>
        <taxon>Embryophyta</taxon>
        <taxon>Tracheophyta</taxon>
        <taxon>Spermatophyta</taxon>
        <taxon>Magnoliopsida</taxon>
        <taxon>eudicotyledons</taxon>
        <taxon>Gunneridae</taxon>
        <taxon>Pentapetalae</taxon>
        <taxon>rosids</taxon>
        <taxon>malvids</taxon>
        <taxon>Sapindales</taxon>
        <taxon>Sapindaceae</taxon>
        <taxon>Hippocastanoideae</taxon>
        <taxon>Acereae</taxon>
        <taxon>Acer</taxon>
    </lineage>
</organism>
<comment type="caution">
    <text evidence="5">The sequence shown here is derived from an EMBL/GenBank/DDBJ whole genome shotgun (WGS) entry which is preliminary data.</text>
</comment>
<keyword evidence="6" id="KW-1185">Reference proteome</keyword>
<dbReference type="InterPro" id="IPR045153">
    <property type="entry name" value="Est1/Ebs1-like"/>
</dbReference>
<name>A0AAD5JDH4_ACENE</name>
<reference evidence="5" key="2">
    <citation type="submission" date="2023-02" db="EMBL/GenBank/DDBJ databases">
        <authorList>
            <person name="Swenson N.G."/>
            <person name="Wegrzyn J.L."/>
            <person name="Mcevoy S.L."/>
        </authorList>
    </citation>
    <scope>NUCLEOTIDE SEQUENCE</scope>
    <source>
        <strain evidence="5">91603</strain>
        <tissue evidence="5">Leaf</tissue>
    </source>
</reference>
<evidence type="ECO:0000313" key="6">
    <source>
        <dbReference type="Proteomes" id="UP001064489"/>
    </source>
</evidence>
<feature type="domain" description="Telomerase activating protein Est1-like N-terminal" evidence="4">
    <location>
        <begin position="62"/>
        <end position="184"/>
    </location>
</feature>
<evidence type="ECO:0000313" key="5">
    <source>
        <dbReference type="EMBL" id="KAI9195803.1"/>
    </source>
</evidence>
<accession>A0AAD5JDH4</accession>
<dbReference type="Pfam" id="PF10374">
    <property type="entry name" value="EST1"/>
    <property type="match status" value="1"/>
</dbReference>
<dbReference type="InterPro" id="IPR011990">
    <property type="entry name" value="TPR-like_helical_dom_sf"/>
</dbReference>
<evidence type="ECO:0000256" key="2">
    <source>
        <dbReference type="SAM" id="MobiDB-lite"/>
    </source>
</evidence>
<reference evidence="5" key="1">
    <citation type="journal article" date="2022" name="Plant J.">
        <title>Strategies of tolerance reflected in two North American maple genomes.</title>
        <authorList>
            <person name="McEvoy S.L."/>
            <person name="Sezen U.U."/>
            <person name="Trouern-Trend A."/>
            <person name="McMahon S.M."/>
            <person name="Schaberg P.G."/>
            <person name="Yang J."/>
            <person name="Wegrzyn J.L."/>
            <person name="Swenson N.G."/>
        </authorList>
    </citation>
    <scope>NUCLEOTIDE SEQUENCE</scope>
    <source>
        <strain evidence="5">91603</strain>
    </source>
</reference>
<feature type="domain" description="DNA/RNA-binding" evidence="3">
    <location>
        <begin position="197"/>
        <end position="530"/>
    </location>
</feature>
<evidence type="ECO:0000259" key="4">
    <source>
        <dbReference type="Pfam" id="PF10374"/>
    </source>
</evidence>
<dbReference type="SUPFAM" id="SSF48452">
    <property type="entry name" value="TPR-like"/>
    <property type="match status" value="1"/>
</dbReference>
<dbReference type="Proteomes" id="UP001064489">
    <property type="component" value="Chromosome 1"/>
</dbReference>
<protein>
    <recommendedName>
        <fullName evidence="7">Protein SMG7</fullName>
    </recommendedName>
</protein>
<dbReference type="GO" id="GO:0005697">
    <property type="term" value="C:telomerase holoenzyme complex"/>
    <property type="evidence" value="ECO:0007669"/>
    <property type="project" value="TreeGrafter"/>
</dbReference>
<dbReference type="InterPro" id="IPR018834">
    <property type="entry name" value="DNA/RNA-bd_Est1-type"/>
</dbReference>
<gene>
    <name evidence="5" type="ORF">LWI28_018262</name>
</gene>
<evidence type="ECO:0000256" key="1">
    <source>
        <dbReference type="ARBA" id="ARBA00022737"/>
    </source>
</evidence>
<evidence type="ECO:0000259" key="3">
    <source>
        <dbReference type="Pfam" id="PF10373"/>
    </source>
</evidence>
<feature type="compositionally biased region" description="Basic and acidic residues" evidence="2">
    <location>
        <begin position="287"/>
        <end position="299"/>
    </location>
</feature>
<dbReference type="InterPro" id="IPR019458">
    <property type="entry name" value="Est1-like_N"/>
</dbReference>
<proteinExistence type="predicted"/>
<feature type="region of interest" description="Disordered" evidence="2">
    <location>
        <begin position="267"/>
        <end position="307"/>
    </location>
</feature>
<dbReference type="Gene3D" id="1.25.40.10">
    <property type="entry name" value="Tetratricopeptide repeat domain"/>
    <property type="match status" value="1"/>
</dbReference>
<dbReference type="EMBL" id="JAJSOW010000003">
    <property type="protein sequence ID" value="KAI9195803.1"/>
    <property type="molecule type" value="Genomic_DNA"/>
</dbReference>
<dbReference type="GO" id="GO:0000184">
    <property type="term" value="P:nuclear-transcribed mRNA catabolic process, nonsense-mediated decay"/>
    <property type="evidence" value="ECO:0007669"/>
    <property type="project" value="TreeGrafter"/>
</dbReference>
<dbReference type="FunFam" id="1.25.40.10:FF:000225">
    <property type="entry name" value="Protein SMG7"/>
    <property type="match status" value="1"/>
</dbReference>
<dbReference type="PANTHER" id="PTHR15696:SF35">
    <property type="entry name" value="NONSENSE-MEDIATED MRNA DECAY FACTOR SMG7"/>
    <property type="match status" value="1"/>
</dbReference>
<dbReference type="PANTHER" id="PTHR15696">
    <property type="entry name" value="SMG-7 SUPPRESSOR WITH MORPHOLOGICAL EFFECT ON GENITALIA PROTEIN 7"/>
    <property type="match status" value="1"/>
</dbReference>
<keyword evidence="1" id="KW-0677">Repeat</keyword>
<dbReference type="GO" id="GO:0070034">
    <property type="term" value="F:telomerase RNA binding"/>
    <property type="evidence" value="ECO:0007669"/>
    <property type="project" value="TreeGrafter"/>
</dbReference>
<evidence type="ECO:0008006" key="7">
    <source>
        <dbReference type="Google" id="ProtNLM"/>
    </source>
</evidence>
<dbReference type="GO" id="GO:0042162">
    <property type="term" value="F:telomeric DNA binding"/>
    <property type="evidence" value="ECO:0007669"/>
    <property type="project" value="TreeGrafter"/>
</dbReference>
<dbReference type="AlphaFoldDB" id="A0AAD5JDH4"/>